<organism evidence="9 10">
    <name type="scientific">Durusdinium trenchii</name>
    <dbReference type="NCBI Taxonomy" id="1381693"/>
    <lineage>
        <taxon>Eukaryota</taxon>
        <taxon>Sar</taxon>
        <taxon>Alveolata</taxon>
        <taxon>Dinophyceae</taxon>
        <taxon>Suessiales</taxon>
        <taxon>Symbiodiniaceae</taxon>
        <taxon>Durusdinium</taxon>
    </lineage>
</organism>
<evidence type="ECO:0000256" key="3">
    <source>
        <dbReference type="ARBA" id="ARBA00022692"/>
    </source>
</evidence>
<evidence type="ECO:0000259" key="8">
    <source>
        <dbReference type="PROSITE" id="PS50192"/>
    </source>
</evidence>
<dbReference type="InterPro" id="IPR000727">
    <property type="entry name" value="T_SNARE_dom"/>
</dbReference>
<feature type="domain" description="T-SNARE coiled-coil homology" evidence="8">
    <location>
        <begin position="138"/>
        <end position="200"/>
    </location>
</feature>
<dbReference type="SMART" id="SM00397">
    <property type="entry name" value="t_SNARE"/>
    <property type="match status" value="1"/>
</dbReference>
<accession>A0ABP0J5K2</accession>
<dbReference type="SUPFAM" id="SSF58038">
    <property type="entry name" value="SNARE fusion complex"/>
    <property type="match status" value="1"/>
</dbReference>
<evidence type="ECO:0000313" key="9">
    <source>
        <dbReference type="EMBL" id="CAK9009605.1"/>
    </source>
</evidence>
<evidence type="ECO:0000313" key="10">
    <source>
        <dbReference type="Proteomes" id="UP001642464"/>
    </source>
</evidence>
<keyword evidence="10" id="KW-1185">Reference proteome</keyword>
<sequence length="230" mass="25964">MSDQAARWRQNFQKARATAAQVQGELQKLELLGTDAASRSERAKMSATIRGKASQLKIELDQLQRGLESLSSNSAENEVTRKSITQFRDELAQAIAEQQEIQKRLRPSAAPETNGGARPDRGAEMQPVSQRQMLDRQQQMMREMDAPLAALEGSVNNLQQVSYTIRNEISMQNRLLDSTNQAADRTSSRLNRVRSLFTRFQRLDQNRCLGLSVVLLFLCLVVLFIYVVLP</sequence>
<name>A0ABP0J5K2_9DINO</name>
<proteinExistence type="predicted"/>
<reference evidence="9 10" key="1">
    <citation type="submission" date="2024-02" db="EMBL/GenBank/DDBJ databases">
        <authorList>
            <person name="Chen Y."/>
            <person name="Shah S."/>
            <person name="Dougan E. K."/>
            <person name="Thang M."/>
            <person name="Chan C."/>
        </authorList>
    </citation>
    <scope>NUCLEOTIDE SEQUENCE [LARGE SCALE GENOMIC DNA]</scope>
</reference>
<evidence type="ECO:0000256" key="6">
    <source>
        <dbReference type="SAM" id="MobiDB-lite"/>
    </source>
</evidence>
<comment type="caution">
    <text evidence="9">The sequence shown here is derived from an EMBL/GenBank/DDBJ whole genome shotgun (WGS) entry which is preliminary data.</text>
</comment>
<keyword evidence="5 7" id="KW-0472">Membrane</keyword>
<dbReference type="PANTHER" id="PTHR12791">
    <property type="entry name" value="GOLGI SNARE BET1-RELATED"/>
    <property type="match status" value="1"/>
</dbReference>
<evidence type="ECO:0000256" key="1">
    <source>
        <dbReference type="ARBA" id="ARBA00004167"/>
    </source>
</evidence>
<comment type="subcellular location">
    <subcellularLocation>
        <location evidence="1">Membrane</location>
        <topology evidence="1">Single-pass membrane protein</topology>
    </subcellularLocation>
</comment>
<dbReference type="PROSITE" id="PS50192">
    <property type="entry name" value="T_SNARE"/>
    <property type="match status" value="1"/>
</dbReference>
<dbReference type="Gene3D" id="1.20.5.110">
    <property type="match status" value="1"/>
</dbReference>
<dbReference type="EMBL" id="CAXAMM010006036">
    <property type="protein sequence ID" value="CAK9009605.1"/>
    <property type="molecule type" value="Genomic_DNA"/>
</dbReference>
<keyword evidence="3 7" id="KW-0812">Transmembrane</keyword>
<protein>
    <submittedName>
        <fullName evidence="9">Syntaxin-51 (AtSYP51)</fullName>
    </submittedName>
</protein>
<dbReference type="Proteomes" id="UP001642464">
    <property type="component" value="Unassembled WGS sequence"/>
</dbReference>
<keyword evidence="2" id="KW-0813">Transport</keyword>
<gene>
    <name evidence="9" type="ORF">SCF082_LOCUS10345</name>
</gene>
<feature type="transmembrane region" description="Helical" evidence="7">
    <location>
        <begin position="208"/>
        <end position="229"/>
    </location>
</feature>
<evidence type="ECO:0000256" key="7">
    <source>
        <dbReference type="SAM" id="Phobius"/>
    </source>
</evidence>
<feature type="region of interest" description="Disordered" evidence="6">
    <location>
        <begin position="100"/>
        <end position="137"/>
    </location>
</feature>
<evidence type="ECO:0000256" key="2">
    <source>
        <dbReference type="ARBA" id="ARBA00022448"/>
    </source>
</evidence>
<keyword evidence="4 7" id="KW-1133">Transmembrane helix</keyword>
<evidence type="ECO:0000256" key="4">
    <source>
        <dbReference type="ARBA" id="ARBA00022989"/>
    </source>
</evidence>
<evidence type="ECO:0000256" key="5">
    <source>
        <dbReference type="ARBA" id="ARBA00023136"/>
    </source>
</evidence>